<evidence type="ECO:0000313" key="2">
    <source>
        <dbReference type="EMBL" id="KAK7282959.1"/>
    </source>
</evidence>
<accession>A0AAN9IMX2</accession>
<evidence type="ECO:0000256" key="1">
    <source>
        <dbReference type="SAM" id="Phobius"/>
    </source>
</evidence>
<gene>
    <name evidence="2" type="ORF">RIF29_12107</name>
</gene>
<keyword evidence="1" id="KW-1133">Transmembrane helix</keyword>
<keyword evidence="1" id="KW-0812">Transmembrane</keyword>
<keyword evidence="3" id="KW-1185">Reference proteome</keyword>
<dbReference type="AlphaFoldDB" id="A0AAN9IMX2"/>
<dbReference type="EMBL" id="JAYWIO010000002">
    <property type="protein sequence ID" value="KAK7282959.1"/>
    <property type="molecule type" value="Genomic_DNA"/>
</dbReference>
<name>A0AAN9IMX2_CROPI</name>
<keyword evidence="1" id="KW-0472">Membrane</keyword>
<reference evidence="2 3" key="1">
    <citation type="submission" date="2024-01" db="EMBL/GenBank/DDBJ databases">
        <title>The genomes of 5 underutilized Papilionoideae crops provide insights into root nodulation and disease resistanc.</title>
        <authorList>
            <person name="Yuan L."/>
        </authorList>
    </citation>
    <scope>NUCLEOTIDE SEQUENCE [LARGE SCALE GENOMIC DNA]</scope>
    <source>
        <strain evidence="2">ZHUSHIDOU_FW_LH</strain>
        <tissue evidence="2">Leaf</tissue>
    </source>
</reference>
<sequence length="121" mass="13678">MCHVSPYITTKKSLYCNDFLQRLKKVVAKNTCCLPYRVSLSSSSFALATHSLWFALVTAALDHSLPHQLATHSLWIWPLLLLFLVCSCSLFVVFVFASGFCFPFSPLWVFVFPFPFSGFTA</sequence>
<feature type="transmembrane region" description="Helical" evidence="1">
    <location>
        <begin position="74"/>
        <end position="97"/>
    </location>
</feature>
<feature type="transmembrane region" description="Helical" evidence="1">
    <location>
        <begin position="44"/>
        <end position="62"/>
    </location>
</feature>
<proteinExistence type="predicted"/>
<organism evidence="2 3">
    <name type="scientific">Crotalaria pallida</name>
    <name type="common">Smooth rattlebox</name>
    <name type="synonym">Crotalaria striata</name>
    <dbReference type="NCBI Taxonomy" id="3830"/>
    <lineage>
        <taxon>Eukaryota</taxon>
        <taxon>Viridiplantae</taxon>
        <taxon>Streptophyta</taxon>
        <taxon>Embryophyta</taxon>
        <taxon>Tracheophyta</taxon>
        <taxon>Spermatophyta</taxon>
        <taxon>Magnoliopsida</taxon>
        <taxon>eudicotyledons</taxon>
        <taxon>Gunneridae</taxon>
        <taxon>Pentapetalae</taxon>
        <taxon>rosids</taxon>
        <taxon>fabids</taxon>
        <taxon>Fabales</taxon>
        <taxon>Fabaceae</taxon>
        <taxon>Papilionoideae</taxon>
        <taxon>50 kb inversion clade</taxon>
        <taxon>genistoids sensu lato</taxon>
        <taxon>core genistoids</taxon>
        <taxon>Crotalarieae</taxon>
        <taxon>Crotalaria</taxon>
    </lineage>
</organism>
<evidence type="ECO:0000313" key="3">
    <source>
        <dbReference type="Proteomes" id="UP001372338"/>
    </source>
</evidence>
<protein>
    <submittedName>
        <fullName evidence="2">Uncharacterized protein</fullName>
    </submittedName>
</protein>
<comment type="caution">
    <text evidence="2">The sequence shown here is derived from an EMBL/GenBank/DDBJ whole genome shotgun (WGS) entry which is preliminary data.</text>
</comment>
<dbReference type="Proteomes" id="UP001372338">
    <property type="component" value="Unassembled WGS sequence"/>
</dbReference>